<proteinExistence type="predicted"/>
<keyword evidence="2" id="KW-1185">Reference proteome</keyword>
<gene>
    <name evidence="1" type="primary">ck35</name>
</gene>
<evidence type="ECO:0000313" key="1">
    <source>
        <dbReference type="EMBL" id="QIN54160.1"/>
    </source>
</evidence>
<dbReference type="GO" id="GO:0008168">
    <property type="term" value="F:methyltransferase activity"/>
    <property type="evidence" value="ECO:0007669"/>
    <property type="project" value="UniProtKB-KW"/>
</dbReference>
<keyword evidence="1" id="KW-0808">Transferase</keyword>
<dbReference type="EMBL" id="MN873693">
    <property type="protein sequence ID" value="QIN54160.1"/>
    <property type="molecule type" value="Genomic_DNA"/>
</dbReference>
<dbReference type="InterPro" id="IPR029063">
    <property type="entry name" value="SAM-dependent_MTases_sf"/>
</dbReference>
<protein>
    <submittedName>
        <fullName evidence="1">2'O methyltransferase</fullName>
    </submittedName>
</protein>
<dbReference type="Proteomes" id="UP001224087">
    <property type="component" value="Segment"/>
</dbReference>
<sequence length="234" mass="27489">MAFEDKNFLLPNQVLQSATKEAPLGQSQICPRLLSEIEFISRFWKGGDKAYLIYLDTNLSSLPFLAKLFPCIKFHAYSSLEESSGNLIYHKEEFNLDLAKGWKNTRSLFPVYLVSYHEDLEEQKLWYLTIKANFSFLRLDSSVQKYLTGYIFVQPSKEKQVMLVAEEKEKLYKNLAQRINYYQQVTRKKEFNMEGETLSFDQAYEMQVLYDYINKTKGRRANLDEACALRNELV</sequence>
<organism evidence="1 2">
    <name type="scientific">Cedratvirus kamchatka</name>
    <dbReference type="NCBI Taxonomy" id="2716914"/>
    <lineage>
        <taxon>Viruses</taxon>
        <taxon>Pithoviruses</taxon>
        <taxon>Orthocedratvirinae</taxon>
        <taxon>Alphacedratvirus</taxon>
        <taxon>Alphacedratvirus rossiense</taxon>
    </lineage>
</organism>
<keyword evidence="1" id="KW-0489">Methyltransferase</keyword>
<dbReference type="SUPFAM" id="SSF53335">
    <property type="entry name" value="S-adenosyl-L-methionine-dependent methyltransferases"/>
    <property type="match status" value="1"/>
</dbReference>
<accession>A0A6G8MXH8</accession>
<dbReference type="GO" id="GO:0032259">
    <property type="term" value="P:methylation"/>
    <property type="evidence" value="ECO:0007669"/>
    <property type="project" value="UniProtKB-KW"/>
</dbReference>
<name>A0A6G8MXH8_9VIRU</name>
<reference evidence="1" key="1">
    <citation type="submission" date="2019-12" db="EMBL/GenBank/DDBJ databases">
        <title>The DNA Methylation Landscape of Giant Viruses.</title>
        <authorList>
            <person name="Jeudy S."/>
            <person name="Rigou S."/>
            <person name="Alempic J.-M."/>
            <person name="Claverie J.-M."/>
            <person name="Abergel C."/>
            <person name="Legendre M."/>
        </authorList>
    </citation>
    <scope>NUCLEOTIDE SEQUENCE</scope>
    <source>
        <strain evidence="1">P4</strain>
    </source>
</reference>
<evidence type="ECO:0000313" key="2">
    <source>
        <dbReference type="Proteomes" id="UP001224087"/>
    </source>
</evidence>